<accession>A0ABT1DEB7</accession>
<dbReference type="Pfam" id="PF06698">
    <property type="entry name" value="DUF1192"/>
    <property type="match status" value="1"/>
</dbReference>
<dbReference type="Proteomes" id="UP001523392">
    <property type="component" value="Unassembled WGS sequence"/>
</dbReference>
<gene>
    <name evidence="2" type="ORF">JYK14_25860</name>
</gene>
<evidence type="ECO:0000313" key="2">
    <source>
        <dbReference type="EMBL" id="MCO6419564.1"/>
    </source>
</evidence>
<evidence type="ECO:0000313" key="3">
    <source>
        <dbReference type="Proteomes" id="UP001523392"/>
    </source>
</evidence>
<name>A0ABT1DEB7_9PROT</name>
<comment type="caution">
    <text evidence="2">The sequence shown here is derived from an EMBL/GenBank/DDBJ whole genome shotgun (WGS) entry which is preliminary data.</text>
</comment>
<reference evidence="2 3" key="1">
    <citation type="submission" date="2021-12" db="EMBL/GenBank/DDBJ databases">
        <title>Siccirubricoccus leaddurans sp. nov., a high concentration Zn2+ tolerance bacterium.</title>
        <authorList>
            <person name="Cao Y."/>
        </authorList>
    </citation>
    <scope>NUCLEOTIDE SEQUENCE [LARGE SCALE GENOMIC DNA]</scope>
    <source>
        <strain evidence="2 3">KC 17139</strain>
    </source>
</reference>
<keyword evidence="1" id="KW-0175">Coiled coil</keyword>
<proteinExistence type="predicted"/>
<feature type="coiled-coil region" evidence="1">
    <location>
        <begin position="25"/>
        <end position="52"/>
    </location>
</feature>
<dbReference type="RefSeq" id="WP_252956253.1">
    <property type="nucleotide sequence ID" value="NZ_JAFIRR010000205.1"/>
</dbReference>
<evidence type="ECO:0000256" key="1">
    <source>
        <dbReference type="SAM" id="Coils"/>
    </source>
</evidence>
<dbReference type="InterPro" id="IPR009579">
    <property type="entry name" value="DUF1192"/>
</dbReference>
<sequence length="65" mass="7303">MAMIEEERPKPPQGFTPAALDAWGVEEMRHYIARLRAEIARVEAAIEARQAQRGAADALFRRPEG</sequence>
<organism evidence="2 3">
    <name type="scientific">Siccirubricoccus soli</name>
    <dbReference type="NCBI Taxonomy" id="2899147"/>
    <lineage>
        <taxon>Bacteria</taxon>
        <taxon>Pseudomonadati</taxon>
        <taxon>Pseudomonadota</taxon>
        <taxon>Alphaproteobacteria</taxon>
        <taxon>Acetobacterales</taxon>
        <taxon>Roseomonadaceae</taxon>
        <taxon>Siccirubricoccus</taxon>
    </lineage>
</organism>
<keyword evidence="3" id="KW-1185">Reference proteome</keyword>
<protein>
    <submittedName>
        <fullName evidence="2">DUF1192 domain-containing protein</fullName>
    </submittedName>
</protein>
<dbReference type="EMBL" id="JAFIRR010000205">
    <property type="protein sequence ID" value="MCO6419564.1"/>
    <property type="molecule type" value="Genomic_DNA"/>
</dbReference>